<dbReference type="Proteomes" id="UP000193922">
    <property type="component" value="Unassembled WGS sequence"/>
</dbReference>
<evidence type="ECO:0000259" key="3">
    <source>
        <dbReference type="Pfam" id="PF00005"/>
    </source>
</evidence>
<keyword evidence="5" id="KW-1185">Reference proteome</keyword>
<dbReference type="GO" id="GO:0016020">
    <property type="term" value="C:membrane"/>
    <property type="evidence" value="ECO:0007669"/>
    <property type="project" value="TreeGrafter"/>
</dbReference>
<dbReference type="SUPFAM" id="SSF52540">
    <property type="entry name" value="P-loop containing nucleoside triphosphate hydrolases"/>
    <property type="match status" value="1"/>
</dbReference>
<evidence type="ECO:0000256" key="1">
    <source>
        <dbReference type="ARBA" id="ARBA00022741"/>
    </source>
</evidence>
<dbReference type="GO" id="GO:0005524">
    <property type="term" value="F:ATP binding"/>
    <property type="evidence" value="ECO:0007669"/>
    <property type="project" value="UniProtKB-KW"/>
</dbReference>
<sequence length="162" mass="17697">MLAMLHRRHGCAMPLSARTSYLAKPYDQQRYEGVLHICTLKPDLRILTAGNQTEIGKHGVMLSGGQKQHVALAYAVYLDCKILLIDDCLSTVDAHTTKHILMECLLNKSSLMQDCTCVLITCHISMCLPICVVHRGDAQGQGCAQGQSTGTTSLGLIRCHTC</sequence>
<reference evidence="4 5" key="1">
    <citation type="submission" date="2016-07" db="EMBL/GenBank/DDBJ databases">
        <title>Pervasive Adenine N6-methylation of Active Genes in Fungi.</title>
        <authorList>
            <consortium name="DOE Joint Genome Institute"/>
            <person name="Mondo S.J."/>
            <person name="Dannebaum R.O."/>
            <person name="Kuo R.C."/>
            <person name="Labutti K."/>
            <person name="Haridas S."/>
            <person name="Kuo A."/>
            <person name="Salamov A."/>
            <person name="Ahrendt S.R."/>
            <person name="Lipzen A."/>
            <person name="Sullivan W."/>
            <person name="Andreopoulos W.B."/>
            <person name="Clum A."/>
            <person name="Lindquist E."/>
            <person name="Daum C."/>
            <person name="Ramamoorthy G.K."/>
            <person name="Gryganskyi A."/>
            <person name="Culley D."/>
            <person name="Magnuson J.K."/>
            <person name="James T.Y."/>
            <person name="O'Malley M.A."/>
            <person name="Stajich J.E."/>
            <person name="Spatafora J.W."/>
            <person name="Visel A."/>
            <person name="Grigoriev I.V."/>
        </authorList>
    </citation>
    <scope>NUCLEOTIDE SEQUENCE [LARGE SCALE GENOMIC DNA]</scope>
    <source>
        <strain evidence="4 5">ATCC 12442</strain>
    </source>
</reference>
<dbReference type="RefSeq" id="XP_040739534.1">
    <property type="nucleotide sequence ID" value="XM_040891020.1"/>
</dbReference>
<dbReference type="InterPro" id="IPR050173">
    <property type="entry name" value="ABC_transporter_C-like"/>
</dbReference>
<dbReference type="GO" id="GO:0016887">
    <property type="term" value="F:ATP hydrolysis activity"/>
    <property type="evidence" value="ECO:0007669"/>
    <property type="project" value="InterPro"/>
</dbReference>
<keyword evidence="2" id="KW-0067">ATP-binding</keyword>
<keyword evidence="1" id="KW-0547">Nucleotide-binding</keyword>
<evidence type="ECO:0000313" key="4">
    <source>
        <dbReference type="EMBL" id="ORX65221.1"/>
    </source>
</evidence>
<proteinExistence type="predicted"/>
<protein>
    <recommendedName>
        <fullName evidence="3">ABC transporter domain-containing protein</fullName>
    </recommendedName>
</protein>
<comment type="caution">
    <text evidence="4">The sequence shown here is derived from an EMBL/GenBank/DDBJ whole genome shotgun (WGS) entry which is preliminary data.</text>
</comment>
<dbReference type="PANTHER" id="PTHR24223">
    <property type="entry name" value="ATP-BINDING CASSETTE SUB-FAMILY C"/>
    <property type="match status" value="1"/>
</dbReference>
<dbReference type="STRING" id="61395.A0A1Y1VV92"/>
<gene>
    <name evidence="4" type="ORF">DL89DRAFT_314169</name>
</gene>
<dbReference type="OrthoDB" id="6500128at2759"/>
<evidence type="ECO:0000313" key="5">
    <source>
        <dbReference type="Proteomes" id="UP000193922"/>
    </source>
</evidence>
<dbReference type="Gene3D" id="3.40.50.300">
    <property type="entry name" value="P-loop containing nucleotide triphosphate hydrolases"/>
    <property type="match status" value="1"/>
</dbReference>
<dbReference type="GeneID" id="63807668"/>
<organism evidence="4 5">
    <name type="scientific">Linderina pennispora</name>
    <dbReference type="NCBI Taxonomy" id="61395"/>
    <lineage>
        <taxon>Eukaryota</taxon>
        <taxon>Fungi</taxon>
        <taxon>Fungi incertae sedis</taxon>
        <taxon>Zoopagomycota</taxon>
        <taxon>Kickxellomycotina</taxon>
        <taxon>Kickxellomycetes</taxon>
        <taxon>Kickxellales</taxon>
        <taxon>Kickxellaceae</taxon>
        <taxon>Linderina</taxon>
    </lineage>
</organism>
<dbReference type="InterPro" id="IPR003439">
    <property type="entry name" value="ABC_transporter-like_ATP-bd"/>
</dbReference>
<feature type="domain" description="ABC transporter" evidence="3">
    <location>
        <begin position="51"/>
        <end position="89"/>
    </location>
</feature>
<dbReference type="AlphaFoldDB" id="A0A1Y1VV92"/>
<name>A0A1Y1VV92_9FUNG</name>
<dbReference type="Pfam" id="PF00005">
    <property type="entry name" value="ABC_tran"/>
    <property type="match status" value="1"/>
</dbReference>
<evidence type="ECO:0000256" key="2">
    <source>
        <dbReference type="ARBA" id="ARBA00022840"/>
    </source>
</evidence>
<accession>A0A1Y1VV92</accession>
<dbReference type="GO" id="GO:0042626">
    <property type="term" value="F:ATPase-coupled transmembrane transporter activity"/>
    <property type="evidence" value="ECO:0007669"/>
    <property type="project" value="TreeGrafter"/>
</dbReference>
<dbReference type="InterPro" id="IPR027417">
    <property type="entry name" value="P-loop_NTPase"/>
</dbReference>
<dbReference type="EMBL" id="MCFD01000040">
    <property type="protein sequence ID" value="ORX65221.1"/>
    <property type="molecule type" value="Genomic_DNA"/>
</dbReference>